<feature type="region of interest" description="Disordered" evidence="4">
    <location>
        <begin position="765"/>
        <end position="790"/>
    </location>
</feature>
<keyword evidence="2" id="KW-0677">Repeat</keyword>
<dbReference type="CDD" id="cd00200">
    <property type="entry name" value="WD40"/>
    <property type="match status" value="2"/>
</dbReference>
<dbReference type="InterPro" id="IPR036322">
    <property type="entry name" value="WD40_repeat_dom_sf"/>
</dbReference>
<dbReference type="InterPro" id="IPR001387">
    <property type="entry name" value="Cro/C1-type_HTH"/>
</dbReference>
<dbReference type="PANTHER" id="PTHR19879">
    <property type="entry name" value="TRANSCRIPTION INITIATION FACTOR TFIID"/>
    <property type="match status" value="1"/>
</dbReference>
<dbReference type="InterPro" id="IPR007111">
    <property type="entry name" value="NACHT_NTPase"/>
</dbReference>
<feature type="repeat" description="WD" evidence="3">
    <location>
        <begin position="722"/>
        <end position="755"/>
    </location>
</feature>
<evidence type="ECO:0000256" key="3">
    <source>
        <dbReference type="PROSITE-ProRule" id="PRU00221"/>
    </source>
</evidence>
<dbReference type="Gene3D" id="2.130.10.10">
    <property type="entry name" value="YVTN repeat-like/Quinoprotein amine dehydrogenase"/>
    <property type="match status" value="6"/>
</dbReference>
<dbReference type="Pfam" id="PF00931">
    <property type="entry name" value="NB-ARC"/>
    <property type="match status" value="1"/>
</dbReference>
<feature type="repeat" description="WD" evidence="3">
    <location>
        <begin position="680"/>
        <end position="721"/>
    </location>
</feature>
<evidence type="ECO:0000256" key="4">
    <source>
        <dbReference type="SAM" id="MobiDB-lite"/>
    </source>
</evidence>
<evidence type="ECO:0000313" key="6">
    <source>
        <dbReference type="EMBL" id="MFB2895207.1"/>
    </source>
</evidence>
<evidence type="ECO:0000259" key="5">
    <source>
        <dbReference type="PROSITE" id="PS50837"/>
    </source>
</evidence>
<sequence>MVTLKASQQGLAYIKKARSEKGWAVSDFRWIETASAILGASWAADGVLAVGISEGTWKRFLAGKYPINAEAFKAYCQVLELNWEEVAEREQGSRGAEEQGSRGAGEQGSRGEEGRSVIGTLQDWGDAPDVSVFYGREVELSTVRQWVVEENCRLVTLLGMGGIGKTALSVKLAREIAESREVEEHSKSNIEYVIWRSLRNAPTMEEILTEIIQFLSQEQEINLPSNLEGRITRLLHYLRTSRCLLILDNAESILQAGDRTGRYRTGYEGYGQLLRSIAETSHQSCLILTSREKPQGLAKFEGESLPVRSLQLSGLPEGVGRNLFNVKGTFTATDTEWETLISRYAGNPLALKIVASSIHDYFDDNISYFLETTQQSAFLFDDIRDLLAQQFQRLTDLERAIMYWLAIDREPVTLPELQADFVTTIPPREFLESLNSLQRRSIIEKSNASFTQQPVVMEYVTTHLIEQVCAEISSLEESSSSKIFINHALLKATAKDYIRETQANLILQPIIDELTATLGSPENISICLSEILSNLRGKPPKETGYAAGNAINLLHQAGVDLTGFDCSELTVWQSYLQGITLHNVDFTNSDLSRCIFTETLGNILWVAFSSDSQLLATCDTDCNVRIWEVKSGKLLVICQGHNNWVRFVVFSPDGKTLASCGADCTLKLWNVQDGVCIKTFIGHQHEVFAVAYSPDGKRLASASGDRTIKLWDICNGHCLQTLTGHTDWVRSVAFSPDSKILASAGADRTIRLWEVGDGGMGEWGNGGMGGNNSTISSTHPTSPPPHLPTSPPKVLTGHSGWVRSVVFSPDGEVLASSSSDRTIKLWDYQTGECLRTYTGHQGSVYSIAFSPTGDLIVSGSGDRTVKFWDCYSDNCVKTLYGQTNEVCCVAFSPDEQTIACVSLDQTVRLWDYQSGHCLKSWYGNTDWALPVSYSPNGEILASGSNDKTVKLWDWQTGDCIRSLSGHTDFIYGLAFNADGQILASASTDCVVRLWKVNTGQCFQILQGHADWVFAVAFHPENFAVVSGSADCTLKVWNWQTGQCLKTLTGHSDKIFGIAFSPDGQIIATASADQTIRLWDYHSGDCITVLDGHTNRVYSVAFSPDGRTLASSSTDRTVKLWDWATEVCLKTLTGHTNWVFSVAFSPNGQTLASASHDRTVRRWDVKTGQCIDVYTGHSHLVSSVAFSPDGKAIASGSQDQTVRIWNTGMGECDRVLIAKRLYEGMKLKGVKGLTPATIATLQTLGAIA</sequence>
<dbReference type="PROSITE" id="PS50837">
    <property type="entry name" value="NACHT"/>
    <property type="match status" value="1"/>
</dbReference>
<keyword evidence="7" id="KW-1185">Reference proteome</keyword>
<feature type="compositionally biased region" description="Low complexity" evidence="4">
    <location>
        <begin position="771"/>
        <end position="780"/>
    </location>
</feature>
<dbReference type="RefSeq" id="WP_413264841.1">
    <property type="nucleotide sequence ID" value="NZ_JBHFNR010000145.1"/>
</dbReference>
<dbReference type="PROSITE" id="PS00678">
    <property type="entry name" value="WD_REPEATS_1"/>
    <property type="match status" value="4"/>
</dbReference>
<keyword evidence="1 3" id="KW-0853">WD repeat</keyword>
<proteinExistence type="predicted"/>
<feature type="repeat" description="WD" evidence="3">
    <location>
        <begin position="1047"/>
        <end position="1088"/>
    </location>
</feature>
<gene>
    <name evidence="6" type="ORF">ACE1CI_20045</name>
</gene>
<accession>A0ABV4XU62</accession>
<dbReference type="Pfam" id="PF00400">
    <property type="entry name" value="WD40"/>
    <property type="match status" value="9"/>
</dbReference>
<dbReference type="InterPro" id="IPR002182">
    <property type="entry name" value="NB-ARC"/>
</dbReference>
<feature type="repeat" description="WD" evidence="3">
    <location>
        <begin position="795"/>
        <end position="836"/>
    </location>
</feature>
<dbReference type="PRINTS" id="PR00364">
    <property type="entry name" value="DISEASERSIST"/>
</dbReference>
<comment type="caution">
    <text evidence="6">The sequence shown here is derived from an EMBL/GenBank/DDBJ whole genome shotgun (WGS) entry which is preliminary data.</text>
</comment>
<feature type="repeat" description="WD" evidence="3">
    <location>
        <begin position="1005"/>
        <end position="1046"/>
    </location>
</feature>
<dbReference type="InterPro" id="IPR019775">
    <property type="entry name" value="WD40_repeat_CS"/>
</dbReference>
<feature type="region of interest" description="Disordered" evidence="4">
    <location>
        <begin position="90"/>
        <end position="113"/>
    </location>
</feature>
<dbReference type="SMART" id="SM00320">
    <property type="entry name" value="WD40"/>
    <property type="match status" value="14"/>
</dbReference>
<feature type="domain" description="NACHT" evidence="5">
    <location>
        <begin position="153"/>
        <end position="253"/>
    </location>
</feature>
<dbReference type="Pfam" id="PF25173">
    <property type="entry name" value="Beta-prop_WDR3_1st"/>
    <property type="match status" value="1"/>
</dbReference>
<dbReference type="PROSITE" id="PS50294">
    <property type="entry name" value="WD_REPEATS_REGION"/>
    <property type="match status" value="13"/>
</dbReference>
<dbReference type="CDD" id="cd00093">
    <property type="entry name" value="HTH_XRE"/>
    <property type="match status" value="1"/>
</dbReference>
<dbReference type="InterPro" id="IPR020472">
    <property type="entry name" value="WD40_PAC1"/>
</dbReference>
<feature type="repeat" description="WD" evidence="3">
    <location>
        <begin position="921"/>
        <end position="962"/>
    </location>
</feature>
<feature type="repeat" description="WD" evidence="3">
    <location>
        <begin position="837"/>
        <end position="878"/>
    </location>
</feature>
<feature type="repeat" description="WD" evidence="3">
    <location>
        <begin position="1173"/>
        <end position="1214"/>
    </location>
</feature>
<feature type="repeat" description="WD" evidence="3">
    <location>
        <begin position="606"/>
        <end position="637"/>
    </location>
</feature>
<feature type="repeat" description="WD" evidence="3">
    <location>
        <begin position="638"/>
        <end position="679"/>
    </location>
</feature>
<feature type="compositionally biased region" description="Pro residues" evidence="4">
    <location>
        <begin position="781"/>
        <end position="790"/>
    </location>
</feature>
<dbReference type="InterPro" id="IPR001680">
    <property type="entry name" value="WD40_rpt"/>
</dbReference>
<dbReference type="EMBL" id="JBHFNR010000145">
    <property type="protein sequence ID" value="MFB2895207.1"/>
    <property type="molecule type" value="Genomic_DNA"/>
</dbReference>
<dbReference type="PRINTS" id="PR00320">
    <property type="entry name" value="GPROTEINBRPT"/>
</dbReference>
<dbReference type="PANTHER" id="PTHR19879:SF9">
    <property type="entry name" value="TRANSCRIPTION INITIATION FACTOR TFIID SUBUNIT 5"/>
    <property type="match status" value="1"/>
</dbReference>
<evidence type="ECO:0000313" key="7">
    <source>
        <dbReference type="Proteomes" id="UP001576784"/>
    </source>
</evidence>
<dbReference type="SUPFAM" id="SSF52540">
    <property type="entry name" value="P-loop containing nucleoside triphosphate hydrolases"/>
    <property type="match status" value="1"/>
</dbReference>
<dbReference type="SUPFAM" id="SSF50978">
    <property type="entry name" value="WD40 repeat-like"/>
    <property type="match status" value="2"/>
</dbReference>
<dbReference type="InterPro" id="IPR027417">
    <property type="entry name" value="P-loop_NTPase"/>
</dbReference>
<dbReference type="Gene3D" id="3.40.50.300">
    <property type="entry name" value="P-loop containing nucleotide triphosphate hydrolases"/>
    <property type="match status" value="1"/>
</dbReference>
<organism evidence="6 7">
    <name type="scientific">Floridaenema flaviceps BLCC-F50</name>
    <dbReference type="NCBI Taxonomy" id="3153642"/>
    <lineage>
        <taxon>Bacteria</taxon>
        <taxon>Bacillati</taxon>
        <taxon>Cyanobacteriota</taxon>
        <taxon>Cyanophyceae</taxon>
        <taxon>Oscillatoriophycideae</taxon>
        <taxon>Aerosakkonematales</taxon>
        <taxon>Aerosakkonemataceae</taxon>
        <taxon>Floridanema</taxon>
        <taxon>Floridanema flaviceps</taxon>
    </lineage>
</organism>
<protein>
    <submittedName>
        <fullName evidence="6">NB-ARC domain-containing protein</fullName>
    </submittedName>
</protein>
<feature type="repeat" description="WD" evidence="3">
    <location>
        <begin position="1131"/>
        <end position="1172"/>
    </location>
</feature>
<reference evidence="6 7" key="1">
    <citation type="submission" date="2024-09" db="EMBL/GenBank/DDBJ databases">
        <title>Floridaenema gen nov. (Aerosakkonemataceae, Aerosakkonematales ord. nov., Cyanobacteria) from benthic tropical and subtropical fresh waters, with the description of four new species.</title>
        <authorList>
            <person name="Moretto J.A."/>
            <person name="Berthold D.E."/>
            <person name="Lefler F.W."/>
            <person name="Huang I.-S."/>
            <person name="Laughinghouse H. IV."/>
        </authorList>
    </citation>
    <scope>NUCLEOTIDE SEQUENCE [LARGE SCALE GENOMIC DNA]</scope>
    <source>
        <strain evidence="6 7">BLCC-F50</strain>
    </source>
</reference>
<name>A0ABV4XU62_9CYAN</name>
<dbReference type="PROSITE" id="PS50082">
    <property type="entry name" value="WD_REPEATS_2"/>
    <property type="match status" value="14"/>
</dbReference>
<feature type="repeat" description="WD" evidence="3">
    <location>
        <begin position="963"/>
        <end position="1004"/>
    </location>
</feature>
<evidence type="ECO:0000256" key="2">
    <source>
        <dbReference type="ARBA" id="ARBA00022737"/>
    </source>
</evidence>
<feature type="repeat" description="WD" evidence="3">
    <location>
        <begin position="879"/>
        <end position="920"/>
    </location>
</feature>
<feature type="repeat" description="WD" evidence="3">
    <location>
        <begin position="1089"/>
        <end position="1130"/>
    </location>
</feature>
<evidence type="ECO:0000256" key="1">
    <source>
        <dbReference type="ARBA" id="ARBA00022574"/>
    </source>
</evidence>
<dbReference type="Proteomes" id="UP001576784">
    <property type="component" value="Unassembled WGS sequence"/>
</dbReference>
<dbReference type="InterPro" id="IPR015943">
    <property type="entry name" value="WD40/YVTN_repeat-like_dom_sf"/>
</dbReference>
<feature type="compositionally biased region" description="Basic and acidic residues" evidence="4">
    <location>
        <begin position="90"/>
        <end position="100"/>
    </location>
</feature>